<reference evidence="1" key="2">
    <citation type="submission" date="2019-06" db="EMBL/GenBank/DDBJ databases">
        <title>Genomics analysis of Aphanomyces spp. identifies a new class of oomycete effector associated with host adaptation.</title>
        <authorList>
            <person name="Gaulin E."/>
        </authorList>
    </citation>
    <scope>NUCLEOTIDE SEQUENCE</scope>
    <source>
        <strain evidence="1">CBS 578.67</strain>
    </source>
</reference>
<dbReference type="EMBL" id="VJMH01005755">
    <property type="protein sequence ID" value="KAF0693209.1"/>
    <property type="molecule type" value="Genomic_DNA"/>
</dbReference>
<sequence length="179" mass="19903">MGRVPRDPPVDPRALDDVVTFVKAQRPRALTKEERLDILMMHARLRQAGEKDICNKIAKLLGRQKNLIQAIWTEYLETRGVRVQTAMGNRTNHRTRFPRTDAVVSLVHDVVRQRGAMGLSTDASDILAYLEQHGAITVDHTSAKAEKASLRSVDRFLASIGLVKGVDGKLLPPTTFPSS</sequence>
<proteinExistence type="predicted"/>
<dbReference type="OrthoDB" id="78462at2759"/>
<protein>
    <submittedName>
        <fullName evidence="2">Aste57867_15803 protein</fullName>
    </submittedName>
</protein>
<dbReference type="EMBL" id="CAADRA010005776">
    <property type="protein sequence ID" value="VFT92591.1"/>
    <property type="molecule type" value="Genomic_DNA"/>
</dbReference>
<dbReference type="Proteomes" id="UP000332933">
    <property type="component" value="Unassembled WGS sequence"/>
</dbReference>
<evidence type="ECO:0000313" key="1">
    <source>
        <dbReference type="EMBL" id="KAF0693209.1"/>
    </source>
</evidence>
<reference evidence="2 3" key="1">
    <citation type="submission" date="2019-03" db="EMBL/GenBank/DDBJ databases">
        <authorList>
            <person name="Gaulin E."/>
            <person name="Dumas B."/>
        </authorList>
    </citation>
    <scope>NUCLEOTIDE SEQUENCE [LARGE SCALE GENOMIC DNA]</scope>
    <source>
        <strain evidence="2">CBS 568.67</strain>
    </source>
</reference>
<name>A0A485L3Y5_9STRA</name>
<gene>
    <name evidence="2" type="primary">Aste57867_15803</name>
    <name evidence="1" type="ORF">As57867_015747</name>
    <name evidence="2" type="ORF">ASTE57867_15803</name>
</gene>
<dbReference type="AlphaFoldDB" id="A0A485L3Y5"/>
<keyword evidence="3" id="KW-1185">Reference proteome</keyword>
<evidence type="ECO:0000313" key="2">
    <source>
        <dbReference type="EMBL" id="VFT92591.1"/>
    </source>
</evidence>
<organism evidence="2 3">
    <name type="scientific">Aphanomyces stellatus</name>
    <dbReference type="NCBI Taxonomy" id="120398"/>
    <lineage>
        <taxon>Eukaryota</taxon>
        <taxon>Sar</taxon>
        <taxon>Stramenopiles</taxon>
        <taxon>Oomycota</taxon>
        <taxon>Saprolegniomycetes</taxon>
        <taxon>Saprolegniales</taxon>
        <taxon>Verrucalvaceae</taxon>
        <taxon>Aphanomyces</taxon>
    </lineage>
</organism>
<accession>A0A485L3Y5</accession>
<evidence type="ECO:0000313" key="3">
    <source>
        <dbReference type="Proteomes" id="UP000332933"/>
    </source>
</evidence>